<keyword evidence="9" id="KW-0865">Zymogen</keyword>
<reference evidence="16 17" key="1">
    <citation type="journal article" date="2016" name="PLoS Pathog.">
        <title>Biosynthesis of antibiotic leucinostatins in bio-control fungus Purpureocillium lilacinum and their inhibition on phytophthora revealed by genome mining.</title>
        <authorList>
            <person name="Wang G."/>
            <person name="Liu Z."/>
            <person name="Lin R."/>
            <person name="Li E."/>
            <person name="Mao Z."/>
            <person name="Ling J."/>
            <person name="Yang Y."/>
            <person name="Yin W.B."/>
            <person name="Xie B."/>
        </authorList>
    </citation>
    <scope>NUCLEOTIDE SEQUENCE [LARGE SCALE GENOMIC DNA]</scope>
    <source>
        <strain evidence="16">170</strain>
    </source>
</reference>
<dbReference type="PROSITE" id="PS00018">
    <property type="entry name" value="EF_HAND_1"/>
    <property type="match status" value="1"/>
</dbReference>
<comment type="caution">
    <text evidence="16">The sequence shown here is derived from an EMBL/GenBank/DDBJ whole genome shotgun (WGS) entry which is preliminary data.</text>
</comment>
<comment type="similarity">
    <text evidence="13">Belongs to the peptidase M28 family. M28E subfamily.</text>
</comment>
<evidence type="ECO:0000256" key="10">
    <source>
        <dbReference type="ARBA" id="ARBA00023157"/>
    </source>
</evidence>
<evidence type="ECO:0000256" key="5">
    <source>
        <dbReference type="ARBA" id="ARBA00022723"/>
    </source>
</evidence>
<dbReference type="KEGG" id="pchm:VFPPC_05041"/>
<keyword evidence="17" id="KW-1185">Reference proteome</keyword>
<dbReference type="Gene3D" id="3.40.630.10">
    <property type="entry name" value="Zn peptidases"/>
    <property type="match status" value="1"/>
</dbReference>
<evidence type="ECO:0000256" key="9">
    <source>
        <dbReference type="ARBA" id="ARBA00023145"/>
    </source>
</evidence>
<evidence type="ECO:0000256" key="6">
    <source>
        <dbReference type="ARBA" id="ARBA00022729"/>
    </source>
</evidence>
<keyword evidence="4 14" id="KW-0645">Protease</keyword>
<protein>
    <recommendedName>
        <fullName evidence="14">Peptide hydrolase</fullName>
        <ecNumber evidence="14">3.4.-.-</ecNumber>
    </recommendedName>
</protein>
<proteinExistence type="inferred from homology"/>
<dbReference type="EMBL" id="LSBJ02000003">
    <property type="protein sequence ID" value="OAQ68876.1"/>
    <property type="molecule type" value="Genomic_DNA"/>
</dbReference>
<dbReference type="GeneID" id="28848286"/>
<sequence length="393" mass="43789">MRFARASVLAACVPAVTSRFVEPMEANNVLLNPDEPTFLIETAPGKTQWVTEDQKWELRRNGQRFMDITATKDLGSQNLRVKETVEFPKKCVKQDEVKELAKNLQTAPMKANLEKLSSFHTRYYNSDWGLKSSDWVLNKVKSIIKEAGADKTVTAESFPHTWKQHSVIARIPGQTNSTIVIGAHQDSINLWLPILAAPGADDDGSGTVTIMEVFRTLLKSKDVVEGKATNTIEFHWYSAEEGGLLGSQAIFKQYEKQQRDVKAMLQQDMTGYVKGTLDSGLPESVGVIVDYVDAGLTKFIKTVIEQYCSIPWVETKCGYACSDHASASKAGYPSAFVIESSFDKSDPNIHTTSDLIEYLSFDHMLQHAHMTLGFVYELGFHKFTNADEGDGEL</sequence>
<dbReference type="RefSeq" id="XP_018145726.1">
    <property type="nucleotide sequence ID" value="XM_018284292.1"/>
</dbReference>
<evidence type="ECO:0000256" key="12">
    <source>
        <dbReference type="ARBA" id="ARBA00043843"/>
    </source>
</evidence>
<keyword evidence="6" id="KW-0732">Signal</keyword>
<evidence type="ECO:0000256" key="14">
    <source>
        <dbReference type="RuleBase" id="RU361240"/>
    </source>
</evidence>
<dbReference type="Pfam" id="PF04389">
    <property type="entry name" value="Peptidase_M28"/>
    <property type="match status" value="1"/>
</dbReference>
<evidence type="ECO:0000256" key="2">
    <source>
        <dbReference type="ARBA" id="ARBA00011245"/>
    </source>
</evidence>
<keyword evidence="8 14" id="KW-0862">Zinc</keyword>
<keyword evidence="5 14" id="KW-0479">Metal-binding</keyword>
<dbReference type="InterPro" id="IPR045175">
    <property type="entry name" value="M28_fam"/>
</dbReference>
<evidence type="ECO:0000256" key="11">
    <source>
        <dbReference type="ARBA" id="ARBA00023180"/>
    </source>
</evidence>
<evidence type="ECO:0000256" key="4">
    <source>
        <dbReference type="ARBA" id="ARBA00022670"/>
    </source>
</evidence>
<keyword evidence="3" id="KW-0031">Aminopeptidase</keyword>
<comment type="cofactor">
    <cofactor evidence="1">
        <name>Zn(2+)</name>
        <dbReference type="ChEBI" id="CHEBI:29105"/>
    </cofactor>
</comment>
<dbReference type="GO" id="GO:0046872">
    <property type="term" value="F:metal ion binding"/>
    <property type="evidence" value="ECO:0007669"/>
    <property type="project" value="UniProtKB-KW"/>
</dbReference>
<evidence type="ECO:0000256" key="8">
    <source>
        <dbReference type="ARBA" id="ARBA00022833"/>
    </source>
</evidence>
<evidence type="ECO:0000256" key="7">
    <source>
        <dbReference type="ARBA" id="ARBA00022801"/>
    </source>
</evidence>
<dbReference type="PANTHER" id="PTHR12147">
    <property type="entry name" value="METALLOPEPTIDASE M28 FAMILY MEMBER"/>
    <property type="match status" value="1"/>
</dbReference>
<dbReference type="GO" id="GO:0004177">
    <property type="term" value="F:aminopeptidase activity"/>
    <property type="evidence" value="ECO:0007669"/>
    <property type="project" value="UniProtKB-KW"/>
</dbReference>
<dbReference type="InterPro" id="IPR007484">
    <property type="entry name" value="Peptidase_M28"/>
</dbReference>
<dbReference type="PANTHER" id="PTHR12147:SF56">
    <property type="entry name" value="AMINOPEPTIDASE YDR415C-RELATED"/>
    <property type="match status" value="1"/>
</dbReference>
<keyword evidence="7 14" id="KW-0378">Hydrolase</keyword>
<organism evidence="16 17">
    <name type="scientific">Pochonia chlamydosporia 170</name>
    <dbReference type="NCBI Taxonomy" id="1380566"/>
    <lineage>
        <taxon>Eukaryota</taxon>
        <taxon>Fungi</taxon>
        <taxon>Dikarya</taxon>
        <taxon>Ascomycota</taxon>
        <taxon>Pezizomycotina</taxon>
        <taxon>Sordariomycetes</taxon>
        <taxon>Hypocreomycetidae</taxon>
        <taxon>Hypocreales</taxon>
        <taxon>Clavicipitaceae</taxon>
        <taxon>Pochonia</taxon>
    </lineage>
</organism>
<evidence type="ECO:0000313" key="17">
    <source>
        <dbReference type="Proteomes" id="UP000078397"/>
    </source>
</evidence>
<accession>A0A179FTA7</accession>
<dbReference type="FunFam" id="3.40.630.10:FF:000042">
    <property type="entry name" value="Peptide hydrolase"/>
    <property type="match status" value="1"/>
</dbReference>
<comment type="function">
    <text evidence="12">Extracellular aminopeptidase that allows assimilation of proteinaceous substrates.</text>
</comment>
<evidence type="ECO:0000256" key="13">
    <source>
        <dbReference type="ARBA" id="ARBA00043962"/>
    </source>
</evidence>
<evidence type="ECO:0000313" key="16">
    <source>
        <dbReference type="EMBL" id="OAQ68876.1"/>
    </source>
</evidence>
<evidence type="ECO:0000259" key="15">
    <source>
        <dbReference type="Pfam" id="PF04389"/>
    </source>
</evidence>
<dbReference type="STRING" id="1380566.A0A179FTA7"/>
<dbReference type="CDD" id="cd03879">
    <property type="entry name" value="M28_AAP"/>
    <property type="match status" value="1"/>
</dbReference>
<keyword evidence="10" id="KW-1015">Disulfide bond</keyword>
<evidence type="ECO:0000256" key="3">
    <source>
        <dbReference type="ARBA" id="ARBA00022438"/>
    </source>
</evidence>
<dbReference type="EC" id="3.4.-.-" evidence="14"/>
<dbReference type="AlphaFoldDB" id="A0A179FTA7"/>
<evidence type="ECO:0000256" key="1">
    <source>
        <dbReference type="ARBA" id="ARBA00001947"/>
    </source>
</evidence>
<dbReference type="GO" id="GO:0006508">
    <property type="term" value="P:proteolysis"/>
    <property type="evidence" value="ECO:0007669"/>
    <property type="project" value="UniProtKB-KW"/>
</dbReference>
<dbReference type="SUPFAM" id="SSF53187">
    <property type="entry name" value="Zn-dependent exopeptidases"/>
    <property type="match status" value="1"/>
</dbReference>
<comment type="subunit">
    <text evidence="2">Monomer.</text>
</comment>
<gene>
    <name evidence="16" type="ORF">VFPPC_05041</name>
</gene>
<name>A0A179FTA7_METCM</name>
<feature type="domain" description="Peptidase M28" evidence="15">
    <location>
        <begin position="167"/>
        <end position="373"/>
    </location>
</feature>
<keyword evidence="11" id="KW-0325">Glycoprotein</keyword>
<dbReference type="Proteomes" id="UP000078397">
    <property type="component" value="Unassembled WGS sequence"/>
</dbReference>
<dbReference type="GO" id="GO:0008235">
    <property type="term" value="F:metalloexopeptidase activity"/>
    <property type="evidence" value="ECO:0007669"/>
    <property type="project" value="InterPro"/>
</dbReference>
<dbReference type="InterPro" id="IPR018247">
    <property type="entry name" value="EF_Hand_1_Ca_BS"/>
</dbReference>
<dbReference type="OrthoDB" id="2214at2759"/>